<sequence length="166" mass="18258">MSPAPLGLQDLPSPALLLLPEPQANHSQGFKACLEKSGWSQDHGPMGDHPDVSWMLRDGQDRPALSSGPSGRKGTGVIWWRPAVHSALGLDISSCCVLVCDGSGFFFCQGWDKQLKRQSSFHNVDFTNQLQKTTQTHEEEEGEKEQLTSTLKSPSCSTMHHYIPKS</sequence>
<organism evidence="2 3">
    <name type="scientific">Zosterops lateralis melanops</name>
    <dbReference type="NCBI Taxonomy" id="1220523"/>
    <lineage>
        <taxon>Eukaryota</taxon>
        <taxon>Metazoa</taxon>
        <taxon>Chordata</taxon>
        <taxon>Craniata</taxon>
        <taxon>Vertebrata</taxon>
        <taxon>Euteleostomi</taxon>
        <taxon>Archelosauria</taxon>
        <taxon>Archosauria</taxon>
        <taxon>Dinosauria</taxon>
        <taxon>Saurischia</taxon>
        <taxon>Theropoda</taxon>
        <taxon>Coelurosauria</taxon>
        <taxon>Aves</taxon>
        <taxon>Neognathae</taxon>
        <taxon>Neoaves</taxon>
        <taxon>Telluraves</taxon>
        <taxon>Australaves</taxon>
        <taxon>Passeriformes</taxon>
        <taxon>Sylvioidea</taxon>
        <taxon>Zosteropidae</taxon>
        <taxon>Zosterops</taxon>
    </lineage>
</organism>
<dbReference type="AlphaFoldDB" id="A0A8D2QKQ7"/>
<evidence type="ECO:0000313" key="3">
    <source>
        <dbReference type="Proteomes" id="UP000694401"/>
    </source>
</evidence>
<protein>
    <submittedName>
        <fullName evidence="2">Uncharacterized protein</fullName>
    </submittedName>
</protein>
<dbReference type="Proteomes" id="UP000694401">
    <property type="component" value="Unassembled WGS sequence"/>
</dbReference>
<reference evidence="2" key="1">
    <citation type="submission" date="2025-08" db="UniProtKB">
        <authorList>
            <consortium name="Ensembl"/>
        </authorList>
    </citation>
    <scope>IDENTIFICATION</scope>
</reference>
<feature type="region of interest" description="Disordered" evidence="1">
    <location>
        <begin position="132"/>
        <end position="166"/>
    </location>
</feature>
<evidence type="ECO:0000256" key="1">
    <source>
        <dbReference type="SAM" id="MobiDB-lite"/>
    </source>
</evidence>
<reference evidence="2" key="2">
    <citation type="submission" date="2025-09" db="UniProtKB">
        <authorList>
            <consortium name="Ensembl"/>
        </authorList>
    </citation>
    <scope>IDENTIFICATION</scope>
</reference>
<evidence type="ECO:0000313" key="2">
    <source>
        <dbReference type="Ensembl" id="ENSZLMP00000000456.1"/>
    </source>
</evidence>
<accession>A0A8D2QKQ7</accession>
<keyword evidence="3" id="KW-1185">Reference proteome</keyword>
<dbReference type="Ensembl" id="ENSZLMT00000000476.1">
    <property type="protein sequence ID" value="ENSZLMP00000000456.1"/>
    <property type="gene ID" value="ENSZLMG00000000405.1"/>
</dbReference>
<name>A0A8D2QKQ7_ZOSLA</name>
<feature type="compositionally biased region" description="Polar residues" evidence="1">
    <location>
        <begin position="149"/>
        <end position="158"/>
    </location>
</feature>
<proteinExistence type="predicted"/>